<reference evidence="3" key="1">
    <citation type="journal article" date="2014" name="Int. J. Syst. Evol. Microbiol.">
        <title>Complete genome sequence of Corynebacterium casei LMG S-19264T (=DSM 44701T), isolated from a smear-ripened cheese.</title>
        <authorList>
            <consortium name="US DOE Joint Genome Institute (JGI-PGF)"/>
            <person name="Walter F."/>
            <person name="Albersmeier A."/>
            <person name="Kalinowski J."/>
            <person name="Ruckert C."/>
        </authorList>
    </citation>
    <scope>NUCLEOTIDE SEQUENCE</scope>
    <source>
        <strain evidence="3">JCM 4477</strain>
    </source>
</reference>
<proteinExistence type="predicted"/>
<reference evidence="3" key="2">
    <citation type="submission" date="2020-09" db="EMBL/GenBank/DDBJ databases">
        <authorList>
            <person name="Sun Q."/>
            <person name="Ohkuma M."/>
        </authorList>
    </citation>
    <scope>NUCLEOTIDE SEQUENCE</scope>
    <source>
        <strain evidence="3">JCM 4477</strain>
    </source>
</reference>
<protein>
    <recommendedName>
        <fullName evidence="5">XRE family transcriptional regulator</fullName>
    </recommendedName>
</protein>
<dbReference type="InterPro" id="IPR001387">
    <property type="entry name" value="Cro/C1-type_HTH"/>
</dbReference>
<evidence type="ECO:0000313" key="3">
    <source>
        <dbReference type="EMBL" id="GHE93435.1"/>
    </source>
</evidence>
<dbReference type="RefSeq" id="WP_190203468.1">
    <property type="nucleotide sequence ID" value="NZ_BNBI01000003.1"/>
</dbReference>
<accession>A0A919A9N1</accession>
<feature type="region of interest" description="Disordered" evidence="1">
    <location>
        <begin position="94"/>
        <end position="130"/>
    </location>
</feature>
<dbReference type="Proteomes" id="UP000630718">
    <property type="component" value="Unassembled WGS sequence"/>
</dbReference>
<evidence type="ECO:0000256" key="1">
    <source>
        <dbReference type="SAM" id="MobiDB-lite"/>
    </source>
</evidence>
<feature type="compositionally biased region" description="Basic and acidic residues" evidence="1">
    <location>
        <begin position="94"/>
        <end position="124"/>
    </location>
</feature>
<evidence type="ECO:0000313" key="4">
    <source>
        <dbReference type="Proteomes" id="UP000630718"/>
    </source>
</evidence>
<gene>
    <name evidence="3" type="ORF">GCM10018772_16520</name>
</gene>
<keyword evidence="2" id="KW-0472">Membrane</keyword>
<name>A0A919A9N1_9ACTN</name>
<feature type="transmembrane region" description="Helical" evidence="2">
    <location>
        <begin position="135"/>
        <end position="157"/>
    </location>
</feature>
<dbReference type="CDD" id="cd00093">
    <property type="entry name" value="HTH_XRE"/>
    <property type="match status" value="1"/>
</dbReference>
<organism evidence="3 4">
    <name type="scientific">Streptomyces fumanus</name>
    <dbReference type="NCBI Taxonomy" id="67302"/>
    <lineage>
        <taxon>Bacteria</taxon>
        <taxon>Bacillati</taxon>
        <taxon>Actinomycetota</taxon>
        <taxon>Actinomycetes</taxon>
        <taxon>Kitasatosporales</taxon>
        <taxon>Streptomycetaceae</taxon>
        <taxon>Streptomyces</taxon>
    </lineage>
</organism>
<keyword evidence="2" id="KW-1133">Transmembrane helix</keyword>
<keyword evidence="4" id="KW-1185">Reference proteome</keyword>
<dbReference type="EMBL" id="BNBI01000003">
    <property type="protein sequence ID" value="GHE93435.1"/>
    <property type="molecule type" value="Genomic_DNA"/>
</dbReference>
<keyword evidence="2" id="KW-0812">Transmembrane</keyword>
<evidence type="ECO:0008006" key="5">
    <source>
        <dbReference type="Google" id="ProtNLM"/>
    </source>
</evidence>
<evidence type="ECO:0000256" key="2">
    <source>
        <dbReference type="SAM" id="Phobius"/>
    </source>
</evidence>
<dbReference type="AlphaFoldDB" id="A0A919A9N1"/>
<sequence length="346" mass="37404">MAIMDGAEPGAARTPADYVALLRRLKEHSGLTYRQLEERAAERGDVLARSTLADVLRREALPRAELVAALVRACGDEQHLDAWLAARERLAERERLAGTDRPEADQEADRRPEDDRAPGPDRPARAGAGDGRSRTVSLIALASLGTVLLLALTVILLPRDDEPDRSGGGDADASIGAAVTPVAAGPEPGWSRIRPLRAPTLCLTDGEARVKGESKVVAVQRPCAEAVPPRTYLQRESDGLYVIKWENPKEGTGCLTVLDEGPFRGMLEPWNWVQCQDGSGAQRFLIERAPGGARDHWRIRSTQDPDRPCVTLRTATGEAGEPGAPAVTRRCATRDADDQVFVIGPE</sequence>
<comment type="caution">
    <text evidence="3">The sequence shown here is derived from an EMBL/GenBank/DDBJ whole genome shotgun (WGS) entry which is preliminary data.</text>
</comment>